<sequence length="545" mass="64183">MVLFAKENYKYLRELIKGKDYESIYGALLKEVANIKKTGVSVKNTSGLKLYVENETRELIFAGSGLPTYLIKIIILMGPEFENEVVKKITSYLTTNYTTEFQSFASKNFKGLTSIGLLYKQLDNVIKNFKNKFFNLPPEWFVFSEIIRTLYLLMKQKLCDVFYFEKIQESEYVDAFTVILSEERKFTKYILQPKSPVDDENISKDKESNIKIDFYSLNEDPYAFMIFKLFLPYFELYLKSYFKEFDKVDYDVKNNEMQIISIFLSFFRSFEKLYKKVSVFENDKANTLLLNYLFDKLSYMVRQCNAQICNQLDVIQKLDDINKENKRLNNRDILERVIVVLNTSAYIYDYVCDFCSMLHRDEQSDSFYNCLGILEKNFTCYLSTYVTSIFSNISFDKTGFYIDVISSLENFIFVFPVEELYPEVMNLVIESIIIHILSNLYLLDFDVDKAEVYLCEIGEIKEYLSRFCKNIPMFSILESYIKIFLCPVQDIPRFVDNFMLLSNGIFSFNQIISSLTLTSTIEELKEEYLQRKENETSHSANEDAI</sequence>
<reference evidence="1 2" key="1">
    <citation type="journal article" date="2020" name="Genome Biol. Evol.">
        <title>Comparative genomics of strictly vertically transmitted, feminizing microsporidia endosymbionts of amphipod crustaceans.</title>
        <authorList>
            <person name="Cormier A."/>
            <person name="Chebbi M.A."/>
            <person name="Giraud I."/>
            <person name="Wattier R."/>
            <person name="Teixeira M."/>
            <person name="Gilbert C."/>
            <person name="Rigaud T."/>
            <person name="Cordaux R."/>
        </authorList>
    </citation>
    <scope>NUCLEOTIDE SEQUENCE [LARGE SCALE GENOMIC DNA]</scope>
    <source>
        <strain evidence="1 2">Ou3-Ou53</strain>
    </source>
</reference>
<dbReference type="Proteomes" id="UP000740883">
    <property type="component" value="Unassembled WGS sequence"/>
</dbReference>
<evidence type="ECO:0000313" key="2">
    <source>
        <dbReference type="Proteomes" id="UP000740883"/>
    </source>
</evidence>
<accession>A0A9P6L0I8</accession>
<keyword evidence="2" id="KW-1185">Reference proteome</keyword>
<protein>
    <submittedName>
        <fullName evidence="1">Uncharacterized protein</fullName>
    </submittedName>
</protein>
<comment type="caution">
    <text evidence="1">The sequence shown here is derived from an EMBL/GenBank/DDBJ whole genome shotgun (WGS) entry which is preliminary data.</text>
</comment>
<gene>
    <name evidence="1" type="ORF">NGRA_0022</name>
</gene>
<dbReference type="EMBL" id="SBJO01000001">
    <property type="protein sequence ID" value="KAF9765055.1"/>
    <property type="molecule type" value="Genomic_DNA"/>
</dbReference>
<organism evidence="1 2">
    <name type="scientific">Nosema granulosis</name>
    <dbReference type="NCBI Taxonomy" id="83296"/>
    <lineage>
        <taxon>Eukaryota</taxon>
        <taxon>Fungi</taxon>
        <taxon>Fungi incertae sedis</taxon>
        <taxon>Microsporidia</taxon>
        <taxon>Nosematidae</taxon>
        <taxon>Nosema</taxon>
    </lineage>
</organism>
<name>A0A9P6L0I8_9MICR</name>
<dbReference type="OrthoDB" id="2196034at2759"/>
<proteinExistence type="predicted"/>
<evidence type="ECO:0000313" key="1">
    <source>
        <dbReference type="EMBL" id="KAF9765055.1"/>
    </source>
</evidence>
<dbReference type="AlphaFoldDB" id="A0A9P6L0I8"/>